<keyword evidence="2" id="KW-0238">DNA-binding</keyword>
<dbReference type="SMART" id="SM00345">
    <property type="entry name" value="HTH_GNTR"/>
    <property type="match status" value="1"/>
</dbReference>
<proteinExistence type="predicted"/>
<feature type="domain" description="HTH gntR-type" evidence="4">
    <location>
        <begin position="3"/>
        <end position="70"/>
    </location>
</feature>
<dbReference type="AlphaFoldDB" id="A0A381VLB6"/>
<dbReference type="EMBL" id="UINC01009164">
    <property type="protein sequence ID" value="SVA41116.1"/>
    <property type="molecule type" value="Genomic_DNA"/>
</dbReference>
<sequence>HPNTKSHEIADILRTEILRQHYRSGERMPSERDLASRFDASRGAVREALSQLEQLGLINTQPGGARVRDIESASIAILGPLMELQDTPDPNLVDQFIRTFGALAATTAREALEKATPEQLNQMQKMVVSLSNYNGGSDSKHAQWTEFLKYLGSVADNLVVRLISNDLQAQFVEQMAALDLKSAPARKKQNVDQVLGLVRQGLSEKDAGLFFSGIQLYFDELRFSVVEELEARLGSYQKKQVNRKDIKPIVSSSTSTREDLGVVA</sequence>
<dbReference type="SUPFAM" id="SSF46785">
    <property type="entry name" value="Winged helix' DNA-binding domain"/>
    <property type="match status" value="1"/>
</dbReference>
<dbReference type="PANTHER" id="PTHR43537">
    <property type="entry name" value="TRANSCRIPTIONAL REGULATOR, GNTR FAMILY"/>
    <property type="match status" value="1"/>
</dbReference>
<gene>
    <name evidence="5" type="ORF">METZ01_LOCUS93970</name>
</gene>
<dbReference type="PROSITE" id="PS50949">
    <property type="entry name" value="HTH_GNTR"/>
    <property type="match status" value="1"/>
</dbReference>
<protein>
    <recommendedName>
        <fullName evidence="4">HTH gntR-type domain-containing protein</fullName>
    </recommendedName>
</protein>
<dbReference type="Gene3D" id="1.10.10.10">
    <property type="entry name" value="Winged helix-like DNA-binding domain superfamily/Winged helix DNA-binding domain"/>
    <property type="match status" value="1"/>
</dbReference>
<dbReference type="GO" id="GO:0003677">
    <property type="term" value="F:DNA binding"/>
    <property type="evidence" value="ECO:0007669"/>
    <property type="project" value="UniProtKB-KW"/>
</dbReference>
<evidence type="ECO:0000313" key="5">
    <source>
        <dbReference type="EMBL" id="SVA41116.1"/>
    </source>
</evidence>
<dbReference type="PANTHER" id="PTHR43537:SF5">
    <property type="entry name" value="UXU OPERON TRANSCRIPTIONAL REGULATOR"/>
    <property type="match status" value="1"/>
</dbReference>
<evidence type="ECO:0000256" key="1">
    <source>
        <dbReference type="ARBA" id="ARBA00023015"/>
    </source>
</evidence>
<feature type="non-terminal residue" evidence="5">
    <location>
        <position position="1"/>
    </location>
</feature>
<dbReference type="InterPro" id="IPR036390">
    <property type="entry name" value="WH_DNA-bd_sf"/>
</dbReference>
<dbReference type="PRINTS" id="PR00035">
    <property type="entry name" value="HTHGNTR"/>
</dbReference>
<dbReference type="InterPro" id="IPR000524">
    <property type="entry name" value="Tscrpt_reg_HTH_GntR"/>
</dbReference>
<accession>A0A381VLB6</accession>
<keyword evidence="3" id="KW-0804">Transcription</keyword>
<dbReference type="InterPro" id="IPR036388">
    <property type="entry name" value="WH-like_DNA-bd_sf"/>
</dbReference>
<dbReference type="Pfam" id="PF00392">
    <property type="entry name" value="GntR"/>
    <property type="match status" value="1"/>
</dbReference>
<evidence type="ECO:0000256" key="3">
    <source>
        <dbReference type="ARBA" id="ARBA00023163"/>
    </source>
</evidence>
<reference evidence="5" key="1">
    <citation type="submission" date="2018-05" db="EMBL/GenBank/DDBJ databases">
        <authorList>
            <person name="Lanie J.A."/>
            <person name="Ng W.-L."/>
            <person name="Kazmierczak K.M."/>
            <person name="Andrzejewski T.M."/>
            <person name="Davidsen T.M."/>
            <person name="Wayne K.J."/>
            <person name="Tettelin H."/>
            <person name="Glass J.I."/>
            <person name="Rusch D."/>
            <person name="Podicherti R."/>
            <person name="Tsui H.-C.T."/>
            <person name="Winkler M.E."/>
        </authorList>
    </citation>
    <scope>NUCLEOTIDE SEQUENCE</scope>
</reference>
<evidence type="ECO:0000256" key="2">
    <source>
        <dbReference type="ARBA" id="ARBA00023125"/>
    </source>
</evidence>
<dbReference type="GO" id="GO:0003700">
    <property type="term" value="F:DNA-binding transcription factor activity"/>
    <property type="evidence" value="ECO:0007669"/>
    <property type="project" value="InterPro"/>
</dbReference>
<name>A0A381VLB6_9ZZZZ</name>
<organism evidence="5">
    <name type="scientific">marine metagenome</name>
    <dbReference type="NCBI Taxonomy" id="408172"/>
    <lineage>
        <taxon>unclassified sequences</taxon>
        <taxon>metagenomes</taxon>
        <taxon>ecological metagenomes</taxon>
    </lineage>
</organism>
<dbReference type="CDD" id="cd07377">
    <property type="entry name" value="WHTH_GntR"/>
    <property type="match status" value="1"/>
</dbReference>
<evidence type="ECO:0000259" key="4">
    <source>
        <dbReference type="PROSITE" id="PS50949"/>
    </source>
</evidence>
<keyword evidence="1" id="KW-0805">Transcription regulation</keyword>